<evidence type="ECO:0000259" key="1">
    <source>
        <dbReference type="PROSITE" id="PS50076"/>
    </source>
</evidence>
<proteinExistence type="predicted"/>
<evidence type="ECO:0000313" key="2">
    <source>
        <dbReference type="EMBL" id="GMH13538.1"/>
    </source>
</evidence>
<feature type="domain" description="J" evidence="1">
    <location>
        <begin position="63"/>
        <end position="130"/>
    </location>
</feature>
<organism evidence="2 3">
    <name type="scientific">Nepenthes gracilis</name>
    <name type="common">Slender pitcher plant</name>
    <dbReference type="NCBI Taxonomy" id="150966"/>
    <lineage>
        <taxon>Eukaryota</taxon>
        <taxon>Viridiplantae</taxon>
        <taxon>Streptophyta</taxon>
        <taxon>Embryophyta</taxon>
        <taxon>Tracheophyta</taxon>
        <taxon>Spermatophyta</taxon>
        <taxon>Magnoliopsida</taxon>
        <taxon>eudicotyledons</taxon>
        <taxon>Gunneridae</taxon>
        <taxon>Pentapetalae</taxon>
        <taxon>Caryophyllales</taxon>
        <taxon>Nepenthaceae</taxon>
        <taxon>Nepenthes</taxon>
    </lineage>
</organism>
<name>A0AAD3SLL0_NEPGR</name>
<dbReference type="InterPro" id="IPR036869">
    <property type="entry name" value="J_dom_sf"/>
</dbReference>
<accession>A0AAD3SLL0</accession>
<gene>
    <name evidence="2" type="ORF">Nepgr_015379</name>
</gene>
<dbReference type="AlphaFoldDB" id="A0AAD3SLL0"/>
<dbReference type="PRINTS" id="PR00625">
    <property type="entry name" value="JDOMAIN"/>
</dbReference>
<keyword evidence="3" id="KW-1185">Reference proteome</keyword>
<protein>
    <recommendedName>
        <fullName evidence="1">J domain-containing protein</fullName>
    </recommendedName>
</protein>
<dbReference type="InterPro" id="IPR001623">
    <property type="entry name" value="DnaJ_domain"/>
</dbReference>
<reference evidence="2" key="1">
    <citation type="submission" date="2023-05" db="EMBL/GenBank/DDBJ databases">
        <title>Nepenthes gracilis genome sequencing.</title>
        <authorList>
            <person name="Fukushima K."/>
        </authorList>
    </citation>
    <scope>NUCLEOTIDE SEQUENCE</scope>
    <source>
        <strain evidence="2">SING2019-196</strain>
    </source>
</reference>
<dbReference type="CDD" id="cd06257">
    <property type="entry name" value="DnaJ"/>
    <property type="match status" value="1"/>
</dbReference>
<sequence length="168" mass="18363">MAVILSSNSMTGTSFSLPASFKFNSKHSLNSIQSQSIVVSAYGKSAYPPPPSPPPLAMASSSTLYEVLGIQATATCHEIKTAYRKLARICHPDVVAMNQKDNSAVEFMKIHAAYTILSDPDKRANYDRGLIFRSRSYGLSATVATSSRPTSPLSGYTCRRTWETDQCW</sequence>
<dbReference type="PANTHER" id="PTHR44240">
    <property type="entry name" value="DNAJ DOMAIN (PROKARYOTIC HEAT SHOCK PROTEIN)-RELATED"/>
    <property type="match status" value="1"/>
</dbReference>
<dbReference type="SUPFAM" id="SSF46565">
    <property type="entry name" value="Chaperone J-domain"/>
    <property type="match status" value="1"/>
</dbReference>
<dbReference type="Proteomes" id="UP001279734">
    <property type="component" value="Unassembled WGS sequence"/>
</dbReference>
<dbReference type="Pfam" id="PF00226">
    <property type="entry name" value="DnaJ"/>
    <property type="match status" value="1"/>
</dbReference>
<dbReference type="Gene3D" id="1.10.287.110">
    <property type="entry name" value="DnaJ domain"/>
    <property type="match status" value="1"/>
</dbReference>
<dbReference type="PROSITE" id="PS50076">
    <property type="entry name" value="DNAJ_2"/>
    <property type="match status" value="1"/>
</dbReference>
<dbReference type="InterPro" id="IPR052276">
    <property type="entry name" value="Diphthamide-biosynth_chaperone"/>
</dbReference>
<dbReference type="SMART" id="SM00271">
    <property type="entry name" value="DnaJ"/>
    <property type="match status" value="1"/>
</dbReference>
<comment type="caution">
    <text evidence="2">The sequence shown here is derived from an EMBL/GenBank/DDBJ whole genome shotgun (WGS) entry which is preliminary data.</text>
</comment>
<dbReference type="EMBL" id="BSYO01000013">
    <property type="protein sequence ID" value="GMH13538.1"/>
    <property type="molecule type" value="Genomic_DNA"/>
</dbReference>
<dbReference type="PANTHER" id="PTHR44240:SF10">
    <property type="entry name" value="J DOMAIN-CONTAINING PROTEIN"/>
    <property type="match status" value="1"/>
</dbReference>
<evidence type="ECO:0000313" key="3">
    <source>
        <dbReference type="Proteomes" id="UP001279734"/>
    </source>
</evidence>